<dbReference type="NCBIfam" id="TIGR01297">
    <property type="entry name" value="CDF"/>
    <property type="match status" value="1"/>
</dbReference>
<dbReference type="Pfam" id="PF01545">
    <property type="entry name" value="Cation_efflux"/>
    <property type="match status" value="1"/>
</dbReference>
<dbReference type="AlphaFoldDB" id="A0A4Q9KJH3"/>
<evidence type="ECO:0000259" key="8">
    <source>
        <dbReference type="Pfam" id="PF01545"/>
    </source>
</evidence>
<evidence type="ECO:0000256" key="1">
    <source>
        <dbReference type="ARBA" id="ARBA00004141"/>
    </source>
</evidence>
<dbReference type="PANTHER" id="PTHR43840:SF15">
    <property type="entry name" value="MITOCHONDRIAL METAL TRANSPORTER 1-RELATED"/>
    <property type="match status" value="1"/>
</dbReference>
<evidence type="ECO:0000256" key="2">
    <source>
        <dbReference type="ARBA" id="ARBA00008114"/>
    </source>
</evidence>
<protein>
    <submittedName>
        <fullName evidence="10">Cation transporter</fullName>
    </submittedName>
</protein>
<dbReference type="InterPro" id="IPR050291">
    <property type="entry name" value="CDF_Transporter"/>
</dbReference>
<evidence type="ECO:0000256" key="5">
    <source>
        <dbReference type="ARBA" id="ARBA00022989"/>
    </source>
</evidence>
<gene>
    <name evidence="10" type="ORF">ET996_09375</name>
</gene>
<keyword evidence="5 7" id="KW-1133">Transmembrane helix</keyword>
<dbReference type="GO" id="GO:0015341">
    <property type="term" value="F:zinc efflux antiporter activity"/>
    <property type="evidence" value="ECO:0007669"/>
    <property type="project" value="TreeGrafter"/>
</dbReference>
<evidence type="ECO:0000259" key="9">
    <source>
        <dbReference type="Pfam" id="PF16916"/>
    </source>
</evidence>
<dbReference type="OrthoDB" id="9813655at2"/>
<dbReference type="Pfam" id="PF16916">
    <property type="entry name" value="ZT_dimer"/>
    <property type="match status" value="1"/>
</dbReference>
<accession>A0A4Q9KJH3</accession>
<evidence type="ECO:0000256" key="3">
    <source>
        <dbReference type="ARBA" id="ARBA00022448"/>
    </source>
</evidence>
<dbReference type="EMBL" id="SDMR01000011">
    <property type="protein sequence ID" value="TBT94602.1"/>
    <property type="molecule type" value="Genomic_DNA"/>
</dbReference>
<evidence type="ECO:0000313" key="10">
    <source>
        <dbReference type="EMBL" id="TBT94602.1"/>
    </source>
</evidence>
<dbReference type="InterPro" id="IPR036837">
    <property type="entry name" value="Cation_efflux_CTD_sf"/>
</dbReference>
<organism evidence="10 11">
    <name type="scientific">Propioniciclava tarda</name>
    <dbReference type="NCBI Taxonomy" id="433330"/>
    <lineage>
        <taxon>Bacteria</taxon>
        <taxon>Bacillati</taxon>
        <taxon>Actinomycetota</taxon>
        <taxon>Actinomycetes</taxon>
        <taxon>Propionibacteriales</taxon>
        <taxon>Propionibacteriaceae</taxon>
        <taxon>Propioniciclava</taxon>
    </lineage>
</organism>
<keyword evidence="6 7" id="KW-0472">Membrane</keyword>
<dbReference type="SUPFAM" id="SSF161111">
    <property type="entry name" value="Cation efflux protein transmembrane domain-like"/>
    <property type="match status" value="1"/>
</dbReference>
<dbReference type="GO" id="GO:0015093">
    <property type="term" value="F:ferrous iron transmembrane transporter activity"/>
    <property type="evidence" value="ECO:0007669"/>
    <property type="project" value="TreeGrafter"/>
</dbReference>
<dbReference type="Gene3D" id="1.20.1510.10">
    <property type="entry name" value="Cation efflux protein transmembrane domain"/>
    <property type="match status" value="1"/>
</dbReference>
<dbReference type="RefSeq" id="WP_131172304.1">
    <property type="nucleotide sequence ID" value="NZ_FXTL01000011.1"/>
</dbReference>
<dbReference type="SUPFAM" id="SSF160240">
    <property type="entry name" value="Cation efflux protein cytoplasmic domain-like"/>
    <property type="match status" value="1"/>
</dbReference>
<sequence>MDTKTTVESPVSTRFLMRFMWLSIATAVATVTIKGAAAWITQSAGLMSDALESTVNLVAAIVALWALNVSAKPADAEHEFGHGKAEYFSSAVEGALIFVAAGGIIAGAILKLLNPVPLEELGFGLALALGASVLNLITGMVLLRAGKKHRSIVLEADGRHLLTDVLTSIGVLVAMGIILIGARLGQNWEILDPIIAIGVGINILWTGYTLMRRSVVGLLDAALPADEVAIIHTAMERVVDRTQCRITQLRTREAGRQRFIEAIVEVPGAWTVHRGHELTDALEREIEQALPGTEAHIHVEPLGAGSVAGPIPPTV</sequence>
<feature type="transmembrane region" description="Helical" evidence="7">
    <location>
        <begin position="190"/>
        <end position="210"/>
    </location>
</feature>
<proteinExistence type="inferred from homology"/>
<feature type="transmembrane region" description="Helical" evidence="7">
    <location>
        <begin position="21"/>
        <end position="41"/>
    </location>
</feature>
<evidence type="ECO:0000256" key="6">
    <source>
        <dbReference type="ARBA" id="ARBA00023136"/>
    </source>
</evidence>
<dbReference type="PANTHER" id="PTHR43840">
    <property type="entry name" value="MITOCHONDRIAL METAL TRANSPORTER 1-RELATED"/>
    <property type="match status" value="1"/>
</dbReference>
<keyword evidence="11" id="KW-1185">Reference proteome</keyword>
<feature type="transmembrane region" description="Helical" evidence="7">
    <location>
        <begin position="91"/>
        <end position="110"/>
    </location>
</feature>
<comment type="caution">
    <text evidence="10">The sequence shown here is derived from an EMBL/GenBank/DDBJ whole genome shotgun (WGS) entry which is preliminary data.</text>
</comment>
<dbReference type="InterPro" id="IPR027470">
    <property type="entry name" value="Cation_efflux_CTD"/>
</dbReference>
<dbReference type="InterPro" id="IPR002524">
    <property type="entry name" value="Cation_efflux"/>
</dbReference>
<reference evidence="10 11" key="1">
    <citation type="submission" date="2019-01" db="EMBL/GenBank/DDBJ databases">
        <title>Lactibacter flavus gen. nov., sp. nov., a novel bacterium of the family Propionibacteriaceae isolated from raw milk and dairy products.</title>
        <authorList>
            <person name="Huptas C."/>
            <person name="Wenning M."/>
            <person name="Breitenwieser F."/>
            <person name="Doll E."/>
            <person name="Von Neubeck M."/>
            <person name="Busse H.-J."/>
            <person name="Scherer S."/>
        </authorList>
    </citation>
    <scope>NUCLEOTIDE SEQUENCE [LARGE SCALE GENOMIC DNA]</scope>
    <source>
        <strain evidence="10 11">DSM 22130</strain>
    </source>
</reference>
<evidence type="ECO:0000313" key="11">
    <source>
        <dbReference type="Proteomes" id="UP000291933"/>
    </source>
</evidence>
<feature type="domain" description="Cation efflux protein cytoplasmic" evidence="9">
    <location>
        <begin position="224"/>
        <end position="301"/>
    </location>
</feature>
<dbReference type="InterPro" id="IPR027469">
    <property type="entry name" value="Cation_efflux_TMD_sf"/>
</dbReference>
<comment type="similarity">
    <text evidence="2">Belongs to the cation diffusion facilitator (CDF) transporter (TC 2.A.4) family.</text>
</comment>
<keyword evidence="4 7" id="KW-0812">Transmembrane</keyword>
<feature type="transmembrane region" description="Helical" evidence="7">
    <location>
        <begin position="53"/>
        <end position="71"/>
    </location>
</feature>
<feature type="transmembrane region" description="Helical" evidence="7">
    <location>
        <begin position="122"/>
        <end position="143"/>
    </location>
</feature>
<dbReference type="GO" id="GO:0015086">
    <property type="term" value="F:cadmium ion transmembrane transporter activity"/>
    <property type="evidence" value="ECO:0007669"/>
    <property type="project" value="TreeGrafter"/>
</dbReference>
<dbReference type="InterPro" id="IPR058533">
    <property type="entry name" value="Cation_efflux_TM"/>
</dbReference>
<dbReference type="GO" id="GO:0005886">
    <property type="term" value="C:plasma membrane"/>
    <property type="evidence" value="ECO:0007669"/>
    <property type="project" value="TreeGrafter"/>
</dbReference>
<dbReference type="Gene3D" id="3.30.70.1350">
    <property type="entry name" value="Cation efflux protein, cytoplasmic domain"/>
    <property type="match status" value="1"/>
</dbReference>
<name>A0A4Q9KJH3_PROTD</name>
<evidence type="ECO:0000256" key="7">
    <source>
        <dbReference type="SAM" id="Phobius"/>
    </source>
</evidence>
<feature type="domain" description="Cation efflux protein transmembrane" evidence="8">
    <location>
        <begin position="20"/>
        <end position="219"/>
    </location>
</feature>
<evidence type="ECO:0000256" key="4">
    <source>
        <dbReference type="ARBA" id="ARBA00022692"/>
    </source>
</evidence>
<comment type="subcellular location">
    <subcellularLocation>
        <location evidence="1">Membrane</location>
        <topology evidence="1">Multi-pass membrane protein</topology>
    </subcellularLocation>
</comment>
<feature type="transmembrane region" description="Helical" evidence="7">
    <location>
        <begin position="164"/>
        <end position="184"/>
    </location>
</feature>
<dbReference type="GO" id="GO:0006882">
    <property type="term" value="P:intracellular zinc ion homeostasis"/>
    <property type="evidence" value="ECO:0007669"/>
    <property type="project" value="TreeGrafter"/>
</dbReference>
<dbReference type="Proteomes" id="UP000291933">
    <property type="component" value="Unassembled WGS sequence"/>
</dbReference>
<keyword evidence="3" id="KW-0813">Transport</keyword>